<sequence>MFRIDDPTAATSLPTPEAAGTEGFFTEGNPTAGTPATNVRGSWLNMIQEELRAVVVAAGLTPSKTTYTQLRDAIKSMYGPGRLLNVQVFTASGTYTPTPGTNSIVVEGVGAGGGGGGAAAAGTGLVSMAGSGGGGTYGKARFTSGFAGTAVTIGAAGSGGAAGANVGGTGGTTSFGTQLVMPGGGGGGAGSPQTAPYIIQGYTSTIAVTGANISLLAGGWSGVGIAVASNGARSGVGGDSFLGRGATGVPGGAGQAPSGSAGYGGGGSGGVSLAGGTNYAGGNGSPGVLIIWEYA</sequence>
<gene>
    <name evidence="2" type="ORF">BG60_28185</name>
</gene>
<dbReference type="AlphaFoldDB" id="A0A656QE93"/>
<name>A0A656QE93_9BURK</name>
<dbReference type="Proteomes" id="UP000027451">
    <property type="component" value="Unassembled WGS sequence"/>
</dbReference>
<dbReference type="EMBL" id="JFHD01000047">
    <property type="protein sequence ID" value="KDR25420.1"/>
    <property type="molecule type" value="Genomic_DNA"/>
</dbReference>
<evidence type="ECO:0000256" key="1">
    <source>
        <dbReference type="SAM" id="MobiDB-lite"/>
    </source>
</evidence>
<feature type="region of interest" description="Disordered" evidence="1">
    <location>
        <begin position="1"/>
        <end position="37"/>
    </location>
</feature>
<evidence type="ECO:0000313" key="3">
    <source>
        <dbReference type="Proteomes" id="UP000027451"/>
    </source>
</evidence>
<evidence type="ECO:0008006" key="4">
    <source>
        <dbReference type="Google" id="ProtNLM"/>
    </source>
</evidence>
<feature type="compositionally biased region" description="Polar residues" evidence="1">
    <location>
        <begin position="28"/>
        <end position="37"/>
    </location>
</feature>
<proteinExistence type="predicted"/>
<dbReference type="RefSeq" id="WP_051996792.1">
    <property type="nucleotide sequence ID" value="NZ_JFHD01000047.1"/>
</dbReference>
<organism evidence="2 3">
    <name type="scientific">Caballeronia zhejiangensis</name>
    <dbReference type="NCBI Taxonomy" id="871203"/>
    <lineage>
        <taxon>Bacteria</taxon>
        <taxon>Pseudomonadati</taxon>
        <taxon>Pseudomonadota</taxon>
        <taxon>Betaproteobacteria</taxon>
        <taxon>Burkholderiales</taxon>
        <taxon>Burkholderiaceae</taxon>
        <taxon>Caballeronia</taxon>
    </lineage>
</organism>
<accession>A0A656QE93</accession>
<keyword evidence="3" id="KW-1185">Reference proteome</keyword>
<reference evidence="2 3" key="1">
    <citation type="submission" date="2014-03" db="EMBL/GenBank/DDBJ databases">
        <title>Draft Genome Sequences of Four Burkholderia Strains.</title>
        <authorList>
            <person name="Liu X.Y."/>
            <person name="Li C.X."/>
            <person name="Xu J.H."/>
        </authorList>
    </citation>
    <scope>NUCLEOTIDE SEQUENCE [LARGE SCALE GENOMIC DNA]</scope>
    <source>
        <strain evidence="2 3">OP-1</strain>
    </source>
</reference>
<protein>
    <recommendedName>
        <fullName evidence="4">Tail fiber protein</fullName>
    </recommendedName>
</protein>
<evidence type="ECO:0000313" key="2">
    <source>
        <dbReference type="EMBL" id="KDR25420.1"/>
    </source>
</evidence>
<comment type="caution">
    <text evidence="2">The sequence shown here is derived from an EMBL/GenBank/DDBJ whole genome shotgun (WGS) entry which is preliminary data.</text>
</comment>